<evidence type="ECO:0000313" key="1">
    <source>
        <dbReference type="EMBL" id="KAG9446933.1"/>
    </source>
</evidence>
<keyword evidence="2" id="KW-1185">Reference proteome</keyword>
<dbReference type="Proteomes" id="UP000825729">
    <property type="component" value="Unassembled WGS sequence"/>
</dbReference>
<organism evidence="1 2">
    <name type="scientific">Aristolochia fimbriata</name>
    <name type="common">White veined hardy Dutchman's pipe vine</name>
    <dbReference type="NCBI Taxonomy" id="158543"/>
    <lineage>
        <taxon>Eukaryota</taxon>
        <taxon>Viridiplantae</taxon>
        <taxon>Streptophyta</taxon>
        <taxon>Embryophyta</taxon>
        <taxon>Tracheophyta</taxon>
        <taxon>Spermatophyta</taxon>
        <taxon>Magnoliopsida</taxon>
        <taxon>Magnoliidae</taxon>
        <taxon>Piperales</taxon>
        <taxon>Aristolochiaceae</taxon>
        <taxon>Aristolochia</taxon>
    </lineage>
</organism>
<sequence length="103" mass="11782">MMHVRARLMIQCACQPGLAQILILADESVEDSAIQADSRSLATLLLIPDIQGKELHIQQTDIYLHEEEELSYRLSTIERAVINRPSKSEQRKWSSKDVFRCDS</sequence>
<dbReference type="GO" id="GO:0006811">
    <property type="term" value="P:monoatomic ion transport"/>
    <property type="evidence" value="ECO:0007669"/>
    <property type="project" value="InterPro"/>
</dbReference>
<dbReference type="EMBL" id="JAINDJ010000005">
    <property type="protein sequence ID" value="KAG9446933.1"/>
    <property type="molecule type" value="Genomic_DNA"/>
</dbReference>
<evidence type="ECO:0000313" key="2">
    <source>
        <dbReference type="Proteomes" id="UP000825729"/>
    </source>
</evidence>
<name>A0AAV7EDM2_ARIFI</name>
<dbReference type="AlphaFoldDB" id="A0AAV7EDM2"/>
<protein>
    <submittedName>
        <fullName evidence="1">Uncharacterized protein</fullName>
    </submittedName>
</protein>
<dbReference type="PANTHER" id="PTHR31563">
    <property type="entry name" value="ION CHANNEL POLLUX-RELATED"/>
    <property type="match status" value="1"/>
</dbReference>
<proteinExistence type="predicted"/>
<comment type="caution">
    <text evidence="1">The sequence shown here is derived from an EMBL/GenBank/DDBJ whole genome shotgun (WGS) entry which is preliminary data.</text>
</comment>
<reference evidence="1 2" key="1">
    <citation type="submission" date="2021-07" db="EMBL/GenBank/DDBJ databases">
        <title>The Aristolochia fimbriata genome: insights into angiosperm evolution, floral development and chemical biosynthesis.</title>
        <authorList>
            <person name="Jiao Y."/>
        </authorList>
    </citation>
    <scope>NUCLEOTIDE SEQUENCE [LARGE SCALE GENOMIC DNA]</scope>
    <source>
        <strain evidence="1">IBCAS-2021</strain>
        <tissue evidence="1">Leaf</tissue>
    </source>
</reference>
<dbReference type="InterPro" id="IPR044849">
    <property type="entry name" value="CASTOR/POLLUX/SYM8-like"/>
</dbReference>
<gene>
    <name evidence="1" type="ORF">H6P81_013061</name>
</gene>
<dbReference type="PANTHER" id="PTHR31563:SF1">
    <property type="entry name" value="ION CHANNEL CASTOR-RELATED"/>
    <property type="match status" value="1"/>
</dbReference>
<accession>A0AAV7EDM2</accession>